<comment type="caution">
    <text evidence="2">The sequence shown here is derived from an EMBL/GenBank/DDBJ whole genome shotgun (WGS) entry which is preliminary data.</text>
</comment>
<gene>
    <name evidence="2" type="ORF">CJ199_04525</name>
</gene>
<dbReference type="Proteomes" id="UP000235598">
    <property type="component" value="Unassembled WGS sequence"/>
</dbReference>
<feature type="domain" description="BFN" evidence="1">
    <location>
        <begin position="3"/>
        <end position="131"/>
    </location>
</feature>
<sequence>MVHIEVEIVGIRVEMPANQRVLLLKGVDVPKFLPIWIGAQEANAISIAERGWEPPRPLSHNLLVDIVEAFGTELDRVVITHRDGHTIHAELRLSDGKVISARPSDAVAMALISHCTIETTQELLDDIGIDAPQADEEEVAQFREFLDHVSPEDFD</sequence>
<name>A0A2N6VRH1_9MICO</name>
<proteinExistence type="predicted"/>
<organism evidence="2 3">
    <name type="scientific">Brevibacterium paucivorans</name>
    <dbReference type="NCBI Taxonomy" id="170994"/>
    <lineage>
        <taxon>Bacteria</taxon>
        <taxon>Bacillati</taxon>
        <taxon>Actinomycetota</taxon>
        <taxon>Actinomycetes</taxon>
        <taxon>Micrococcales</taxon>
        <taxon>Brevibacteriaceae</taxon>
        <taxon>Brevibacterium</taxon>
    </lineage>
</organism>
<dbReference type="InterPro" id="IPR003729">
    <property type="entry name" value="Bi_nuclease_dom"/>
</dbReference>
<dbReference type="SUPFAM" id="SSF103256">
    <property type="entry name" value="Hypothetical protein TM0160"/>
    <property type="match status" value="1"/>
</dbReference>
<evidence type="ECO:0000313" key="3">
    <source>
        <dbReference type="Proteomes" id="UP000235598"/>
    </source>
</evidence>
<dbReference type="AlphaFoldDB" id="A0A2N6VRH1"/>
<accession>A0A2N6VRH1</accession>
<reference evidence="2 3" key="1">
    <citation type="submission" date="2017-09" db="EMBL/GenBank/DDBJ databases">
        <title>Bacterial strain isolated from the female urinary microbiota.</title>
        <authorList>
            <person name="Thomas-White K."/>
            <person name="Kumar N."/>
            <person name="Forster S."/>
            <person name="Putonti C."/>
            <person name="Lawley T."/>
            <person name="Wolfe A.J."/>
        </authorList>
    </citation>
    <scope>NUCLEOTIDE SEQUENCE [LARGE SCALE GENOMIC DNA]</scope>
    <source>
        <strain evidence="2 3">UMB1301</strain>
    </source>
</reference>
<protein>
    <recommendedName>
        <fullName evidence="1">BFN domain-containing protein</fullName>
    </recommendedName>
</protein>
<dbReference type="InterPro" id="IPR036104">
    <property type="entry name" value="BFN_sf"/>
</dbReference>
<evidence type="ECO:0000259" key="1">
    <source>
        <dbReference type="PROSITE" id="PS51658"/>
    </source>
</evidence>
<dbReference type="OrthoDB" id="9788698at2"/>
<dbReference type="Pfam" id="PF02577">
    <property type="entry name" value="BFN_dom"/>
    <property type="match status" value="1"/>
</dbReference>
<dbReference type="PROSITE" id="PS51658">
    <property type="entry name" value="BFN"/>
    <property type="match status" value="1"/>
</dbReference>
<evidence type="ECO:0000313" key="2">
    <source>
        <dbReference type="EMBL" id="PMD06623.1"/>
    </source>
</evidence>
<dbReference type="EMBL" id="PNHK01000001">
    <property type="protein sequence ID" value="PMD06623.1"/>
    <property type="molecule type" value="Genomic_DNA"/>
</dbReference>
<dbReference type="GO" id="GO:0004518">
    <property type="term" value="F:nuclease activity"/>
    <property type="evidence" value="ECO:0007669"/>
    <property type="project" value="InterPro"/>
</dbReference>
<dbReference type="Gene3D" id="3.10.690.10">
    <property type="entry name" value="Bifunctional nuclease domain"/>
    <property type="match status" value="1"/>
</dbReference>